<dbReference type="Proteomes" id="UP000824264">
    <property type="component" value="Unassembled WGS sequence"/>
</dbReference>
<sequence length="413" mass="43972">MISTEKHGILGGTMIIAGTAIGAGMLALPMISAGMWLYWSLLLLGLTWLLMLRSSQAILEVNLHYEPGSSFHTLVRDTLGPAWSAVNGFSVAFVLYILVYAYVSGGGSTVQQTLMAVAGVDPGSLVSGLGFALVLIACVWWSTRFVDRLSVILMAAMVLTFVLSMTGMLSQIRLSFLTAASGAGTDGDRAIFIWCALSTYLTSFCFHASVPSLVKYFGKEPVRINKCLVYGTLIALTCYVAWIVAADGIISREQFKGVIAAGGNVGDLIRAAGSGIDSSFILRMLEAFSFFAVATSFLGAGLGLFDYMADLCGFDDTHFGRAKTTLVTFLPPTLGALIKPDGFLAAIGWAGLAATIWSVIVPALMVRASRRKFADAAYRTPGGSLTVSALLVYGCVTAVCHVLFVFEVLPMYR</sequence>
<evidence type="ECO:0000313" key="12">
    <source>
        <dbReference type="Proteomes" id="UP000824264"/>
    </source>
</evidence>
<reference evidence="11" key="2">
    <citation type="submission" date="2021-04" db="EMBL/GenBank/DDBJ databases">
        <authorList>
            <person name="Gilroy R."/>
        </authorList>
    </citation>
    <scope>NUCLEOTIDE SEQUENCE</scope>
    <source>
        <strain evidence="11">ChiSxjej5B17-1746</strain>
    </source>
</reference>
<comment type="similarity">
    <text evidence="2">Belongs to the amino acid/polyamine transporter 2 family. Mtr/TnaB/TyrP permease subfamily.</text>
</comment>
<feature type="transmembrane region" description="Helical" evidence="10">
    <location>
        <begin position="124"/>
        <end position="143"/>
    </location>
</feature>
<feature type="transmembrane region" description="Helical" evidence="10">
    <location>
        <begin position="149"/>
        <end position="169"/>
    </location>
</feature>
<dbReference type="PRINTS" id="PR00166">
    <property type="entry name" value="AROAAPRMEASE"/>
</dbReference>
<evidence type="ECO:0000256" key="4">
    <source>
        <dbReference type="ARBA" id="ARBA00022475"/>
    </source>
</evidence>
<evidence type="ECO:0000256" key="8">
    <source>
        <dbReference type="ARBA" id="ARBA00022989"/>
    </source>
</evidence>
<feature type="transmembrane region" description="Helical" evidence="10">
    <location>
        <begin position="229"/>
        <end position="250"/>
    </location>
</feature>
<dbReference type="Gene3D" id="1.20.1740.10">
    <property type="entry name" value="Amino acid/polyamine transporter I"/>
    <property type="match status" value="1"/>
</dbReference>
<feature type="transmembrane region" description="Helical" evidence="10">
    <location>
        <begin position="287"/>
        <end position="305"/>
    </location>
</feature>
<evidence type="ECO:0000256" key="2">
    <source>
        <dbReference type="ARBA" id="ARBA00005452"/>
    </source>
</evidence>
<keyword evidence="7" id="KW-0029">Amino-acid transport</keyword>
<comment type="caution">
    <text evidence="11">The sequence shown here is derived from an EMBL/GenBank/DDBJ whole genome shotgun (WGS) entry which is preliminary data.</text>
</comment>
<evidence type="ECO:0000256" key="10">
    <source>
        <dbReference type="SAM" id="Phobius"/>
    </source>
</evidence>
<keyword evidence="6 10" id="KW-0812">Transmembrane</keyword>
<protein>
    <submittedName>
        <fullName evidence="11">Aromatic amino acid transporter</fullName>
    </submittedName>
</protein>
<evidence type="ECO:0000256" key="6">
    <source>
        <dbReference type="ARBA" id="ARBA00022692"/>
    </source>
</evidence>
<organism evidence="11 12">
    <name type="scientific">Candidatus Bilophila faecipullorum</name>
    <dbReference type="NCBI Taxonomy" id="2838482"/>
    <lineage>
        <taxon>Bacteria</taxon>
        <taxon>Pseudomonadati</taxon>
        <taxon>Thermodesulfobacteriota</taxon>
        <taxon>Desulfovibrionia</taxon>
        <taxon>Desulfovibrionales</taxon>
        <taxon>Desulfovibrionaceae</taxon>
        <taxon>Bilophila</taxon>
    </lineage>
</organism>
<gene>
    <name evidence="11" type="ORF">H9874_06365</name>
</gene>
<dbReference type="AlphaFoldDB" id="A0A9D1UA01"/>
<dbReference type="GO" id="GO:0015173">
    <property type="term" value="F:aromatic amino acid transmembrane transporter activity"/>
    <property type="evidence" value="ECO:0007669"/>
    <property type="project" value="InterPro"/>
</dbReference>
<feature type="transmembrane region" description="Helical" evidence="10">
    <location>
        <begin position="82"/>
        <end position="103"/>
    </location>
</feature>
<accession>A0A9D1UA01</accession>
<evidence type="ECO:0000256" key="3">
    <source>
        <dbReference type="ARBA" id="ARBA00022448"/>
    </source>
</evidence>
<dbReference type="Pfam" id="PF03222">
    <property type="entry name" value="Trp_Tyr_perm"/>
    <property type="match status" value="1"/>
</dbReference>
<feature type="transmembrane region" description="Helical" evidence="10">
    <location>
        <begin position="190"/>
        <end position="209"/>
    </location>
</feature>
<dbReference type="InterPro" id="IPR013059">
    <property type="entry name" value="Trp_tyr_transpt"/>
</dbReference>
<dbReference type="NCBIfam" id="TIGR00837">
    <property type="entry name" value="araaP"/>
    <property type="match status" value="1"/>
</dbReference>
<feature type="transmembrane region" description="Helical" evidence="10">
    <location>
        <begin position="6"/>
        <end position="28"/>
    </location>
</feature>
<comment type="subcellular location">
    <subcellularLocation>
        <location evidence="1">Cell inner membrane</location>
        <topology evidence="1">Multi-pass membrane protein</topology>
    </subcellularLocation>
</comment>
<evidence type="ECO:0000256" key="5">
    <source>
        <dbReference type="ARBA" id="ARBA00022519"/>
    </source>
</evidence>
<evidence type="ECO:0000256" key="1">
    <source>
        <dbReference type="ARBA" id="ARBA00004429"/>
    </source>
</evidence>
<evidence type="ECO:0000256" key="9">
    <source>
        <dbReference type="ARBA" id="ARBA00023136"/>
    </source>
</evidence>
<feature type="transmembrane region" description="Helical" evidence="10">
    <location>
        <begin position="385"/>
        <end position="406"/>
    </location>
</feature>
<feature type="transmembrane region" description="Helical" evidence="10">
    <location>
        <begin position="343"/>
        <end position="364"/>
    </location>
</feature>
<reference evidence="11" key="1">
    <citation type="journal article" date="2021" name="PeerJ">
        <title>Extensive microbial diversity within the chicken gut microbiome revealed by metagenomics and culture.</title>
        <authorList>
            <person name="Gilroy R."/>
            <person name="Ravi A."/>
            <person name="Getino M."/>
            <person name="Pursley I."/>
            <person name="Horton D.L."/>
            <person name="Alikhan N.F."/>
            <person name="Baker D."/>
            <person name="Gharbi K."/>
            <person name="Hall N."/>
            <person name="Watson M."/>
            <person name="Adriaenssens E.M."/>
            <person name="Foster-Nyarko E."/>
            <person name="Jarju S."/>
            <person name="Secka A."/>
            <person name="Antonio M."/>
            <person name="Oren A."/>
            <person name="Chaudhuri R.R."/>
            <person name="La Ragione R."/>
            <person name="Hildebrand F."/>
            <person name="Pallen M.J."/>
        </authorList>
    </citation>
    <scope>NUCLEOTIDE SEQUENCE</scope>
    <source>
        <strain evidence="11">ChiSxjej5B17-1746</strain>
    </source>
</reference>
<keyword evidence="5" id="KW-0997">Cell inner membrane</keyword>
<proteinExistence type="inferred from homology"/>
<keyword evidence="9 10" id="KW-0472">Membrane</keyword>
<keyword evidence="8 10" id="KW-1133">Transmembrane helix</keyword>
<dbReference type="GO" id="GO:0003333">
    <property type="term" value="P:amino acid transmembrane transport"/>
    <property type="evidence" value="ECO:0007669"/>
    <property type="project" value="InterPro"/>
</dbReference>
<keyword evidence="3" id="KW-0813">Transport</keyword>
<keyword evidence="4" id="KW-1003">Cell membrane</keyword>
<dbReference type="EMBL" id="DXGI01000236">
    <property type="protein sequence ID" value="HIW78750.1"/>
    <property type="molecule type" value="Genomic_DNA"/>
</dbReference>
<evidence type="ECO:0000313" key="11">
    <source>
        <dbReference type="EMBL" id="HIW78750.1"/>
    </source>
</evidence>
<dbReference type="InterPro" id="IPR018227">
    <property type="entry name" value="Amino_acid_transport_2"/>
</dbReference>
<feature type="transmembrane region" description="Helical" evidence="10">
    <location>
        <begin position="35"/>
        <end position="52"/>
    </location>
</feature>
<dbReference type="GO" id="GO:0005886">
    <property type="term" value="C:plasma membrane"/>
    <property type="evidence" value="ECO:0007669"/>
    <property type="project" value="UniProtKB-SubCell"/>
</dbReference>
<evidence type="ECO:0000256" key="7">
    <source>
        <dbReference type="ARBA" id="ARBA00022970"/>
    </source>
</evidence>
<name>A0A9D1UA01_9BACT</name>
<dbReference type="PANTHER" id="PTHR46997">
    <property type="entry name" value="LOW AFFINITY TRYPTOPHAN PERMEASE-RELATED"/>
    <property type="match status" value="1"/>
</dbReference>
<dbReference type="PANTHER" id="PTHR46997:SF1">
    <property type="entry name" value="LOW AFFINITY TRYPTOPHAN PERMEASE-RELATED"/>
    <property type="match status" value="1"/>
</dbReference>